<proteinExistence type="predicted"/>
<keyword evidence="2" id="KW-1185">Reference proteome</keyword>
<dbReference type="EMBL" id="CM039171">
    <property type="protein sequence ID" value="KAH9790808.1"/>
    <property type="molecule type" value="Genomic_DNA"/>
</dbReference>
<accession>A0ACB8MYU3</accession>
<name>A0ACB8MYU3_CITSI</name>
<dbReference type="Proteomes" id="UP000829398">
    <property type="component" value="Chromosome 2"/>
</dbReference>
<protein>
    <submittedName>
        <fullName evidence="1">Uncharacterized protein</fullName>
    </submittedName>
</protein>
<comment type="caution">
    <text evidence="1">The sequence shown here is derived from an EMBL/GenBank/DDBJ whole genome shotgun (WGS) entry which is preliminary data.</text>
</comment>
<gene>
    <name evidence="1" type="ORF">KPL71_003523</name>
</gene>
<sequence length="319" mass="37202">MVGLIAADTTALSYWFNWRFFLCAIWILFCFGMSSFFIWKEECFDNFKSNGGGTQQDTCNDDEWRPILKQVHPFWLLAFRVTAFCFLLTTLIVKVLINGGTIFFYYTQWTFTLLTIYFGFGSLLSIYGCHRCHKISRGSIIVHHNGVAEDQRNSIPLTNGGNTQEKFQASAVIRYLFQVLFQTIAGAVVLTDLVYWGVIFPFLTLEEYKLNLMTVNMHAINAFFLLGDTALNSMQFPWFRISYFILWTSIFVIFQWILHASVSIWWPYPFLELSSPFAPLWYLLVGLAHFPCYCIFALVMKLKHFLLSKWFAHSYQGLR</sequence>
<organism evidence="1 2">
    <name type="scientific">Citrus sinensis</name>
    <name type="common">Sweet orange</name>
    <name type="synonym">Citrus aurantium var. sinensis</name>
    <dbReference type="NCBI Taxonomy" id="2711"/>
    <lineage>
        <taxon>Eukaryota</taxon>
        <taxon>Viridiplantae</taxon>
        <taxon>Streptophyta</taxon>
        <taxon>Embryophyta</taxon>
        <taxon>Tracheophyta</taxon>
        <taxon>Spermatophyta</taxon>
        <taxon>Magnoliopsida</taxon>
        <taxon>eudicotyledons</taxon>
        <taxon>Gunneridae</taxon>
        <taxon>Pentapetalae</taxon>
        <taxon>rosids</taxon>
        <taxon>malvids</taxon>
        <taxon>Sapindales</taxon>
        <taxon>Rutaceae</taxon>
        <taxon>Aurantioideae</taxon>
        <taxon>Citrus</taxon>
    </lineage>
</organism>
<evidence type="ECO:0000313" key="1">
    <source>
        <dbReference type="EMBL" id="KAH9790808.1"/>
    </source>
</evidence>
<reference evidence="2" key="1">
    <citation type="journal article" date="2023" name="Hortic. Res.">
        <title>A chromosome-level phased genome enabling allele-level studies in sweet orange: a case study on citrus Huanglongbing tolerance.</title>
        <authorList>
            <person name="Wu B."/>
            <person name="Yu Q."/>
            <person name="Deng Z."/>
            <person name="Duan Y."/>
            <person name="Luo F."/>
            <person name="Gmitter F. Jr."/>
        </authorList>
    </citation>
    <scope>NUCLEOTIDE SEQUENCE [LARGE SCALE GENOMIC DNA]</scope>
    <source>
        <strain evidence="2">cv. Valencia</strain>
    </source>
</reference>
<evidence type="ECO:0000313" key="2">
    <source>
        <dbReference type="Proteomes" id="UP000829398"/>
    </source>
</evidence>